<dbReference type="SMART" id="SM00248">
    <property type="entry name" value="ANK"/>
    <property type="match status" value="4"/>
</dbReference>
<comment type="caution">
    <text evidence="4">The sequence shown here is derived from an EMBL/GenBank/DDBJ whole genome shotgun (WGS) entry which is preliminary data.</text>
</comment>
<dbReference type="Proteomes" id="UP000562929">
    <property type="component" value="Unassembled WGS sequence"/>
</dbReference>
<name>A0A8H4Q7G0_9HYPO</name>
<organism evidence="4 5">
    <name type="scientific">Ophiocordyceps camponoti-floridani</name>
    <dbReference type="NCBI Taxonomy" id="2030778"/>
    <lineage>
        <taxon>Eukaryota</taxon>
        <taxon>Fungi</taxon>
        <taxon>Dikarya</taxon>
        <taxon>Ascomycota</taxon>
        <taxon>Pezizomycotina</taxon>
        <taxon>Sordariomycetes</taxon>
        <taxon>Hypocreomycetidae</taxon>
        <taxon>Hypocreales</taxon>
        <taxon>Ophiocordycipitaceae</taxon>
        <taxon>Ophiocordyceps</taxon>
    </lineage>
</organism>
<dbReference type="InterPro" id="IPR027417">
    <property type="entry name" value="P-loop_NTPase"/>
</dbReference>
<dbReference type="Pfam" id="PF24883">
    <property type="entry name" value="NPHP3_N"/>
    <property type="match status" value="1"/>
</dbReference>
<evidence type="ECO:0000313" key="5">
    <source>
        <dbReference type="Proteomes" id="UP000562929"/>
    </source>
</evidence>
<feature type="repeat" description="ANK" evidence="2">
    <location>
        <begin position="962"/>
        <end position="994"/>
    </location>
</feature>
<dbReference type="PROSITE" id="PS50088">
    <property type="entry name" value="ANK_REPEAT"/>
    <property type="match status" value="1"/>
</dbReference>
<sequence length="1157" mass="129915">MSVPINDPNWSRLVLVHEPPENASPSLTVEAILVHGLHGDLYRTWSRVFAYDGAISLDGHGSFVIGSNLQKAAWALLMEMVNKVDLTKPLIFICHNIGGILVKELLWIANHRGTAFRDIAVATKSLIFLGTPPMECFWEQTINSIIMTSWSGDAEQTQLTRESEQRIVHMFGLLFLEATTARWRMIEKQYRTRCVYEDKPTANLGIVVAGGEDDFTQLDADHNELGFKWLRFAEAFGRIVYLENRSPIREIPDQLKSAINCRSSLFESFPHDQRLGRILSDAVSTPMDLEWNLALEQARGIFTVIGSSGSGKTALAKQIAKNRGQNMQVGRVLSFYFSKADYRRRSYRDVLYSFVLQLLYDKLDDFQSAHMQRILTGVSSMSKSTVPNLFGLLRAMMAAASGQRTFVIIIDSIHECEEESRKQLMDDLKVIYETADDGNVLIMVTCKLTEDIEESLGPFDINNSFRLDDFMDDAREMTLSQFEDSAAMREFRAVLRERNATPLTALLAGALTAQNPENVPNPRTINSYDEFYRAIFSRISGEKTWIRDILCLVASSDRPLTVPELAVALIVDRCSFEGGRITLSCVLAAVTEGLVVQVTRTLRESLRYLVFIKDNAVHLVSDTFRMHIRHQPQLGLRMPHFGGALATDRSLRCLLLRKCLTVLSIPELRQPGLLPVETDFHAAVYQIAGPVRSFATYAGYSLKRLMNDAVADFTGRGATQIRDGIMEFWNDSEARKWWIETFHKGIDPSQPSLVLAAILGVRPVLQSLLETVHDKSLVRALALAAVKHDQLETLRMLLDVLRDDDSSADDEDPNDFALEMEFSFMTIKEACKSSSVGLAEHLFVDCPRIPIDDIMKNLLVLAGNGNWHVAPRLLHEGVCFVRTLGREVVVSLIEKAASLGREGFIRSLLGKCKLDRDFDALLKVNGQLNNAFLTAAAFGSTYVFELLIPYVFPGVAISEAAVGDAAFHVAAMNGNTEIVRRMFDYGMNVNVLDENYKTALHKAIEKQSCNEDMIDLLISKECNIDQQDDQGHSALYYAIRNNFEFTRNLWDPRHDISKRGISILFDAASQGNVGRVNQLLAAGYDRDEKDKWGRTAADVAVQADVRALLLESEVPRGRACPMIQSEDVVNRIWACYNCQQVLDNMAFYLAIQSTYKL</sequence>
<dbReference type="AlphaFoldDB" id="A0A8H4Q7G0"/>
<feature type="domain" description="Nephrocystin 3-like N-terminal" evidence="3">
    <location>
        <begin position="297"/>
        <end position="446"/>
    </location>
</feature>
<keyword evidence="5" id="KW-1185">Reference proteome</keyword>
<gene>
    <name evidence="4" type="ORF">GQ602_003025</name>
</gene>
<proteinExistence type="predicted"/>
<accession>A0A8H4Q7G0</accession>
<dbReference type="SUPFAM" id="SSF48403">
    <property type="entry name" value="Ankyrin repeat"/>
    <property type="match status" value="1"/>
</dbReference>
<dbReference type="InterPro" id="IPR056884">
    <property type="entry name" value="NPHP3-like_N"/>
</dbReference>
<dbReference type="OrthoDB" id="4918761at2759"/>
<dbReference type="Gene3D" id="3.40.50.300">
    <property type="entry name" value="P-loop containing nucleotide triphosphate hydrolases"/>
    <property type="match status" value="1"/>
</dbReference>
<reference evidence="4 5" key="1">
    <citation type="journal article" date="2020" name="G3 (Bethesda)">
        <title>Genetic Underpinnings of Host Manipulation by Ophiocordyceps as Revealed by Comparative Transcriptomics.</title>
        <authorList>
            <person name="Will I."/>
            <person name="Das B."/>
            <person name="Trinh T."/>
            <person name="Brachmann A."/>
            <person name="Ohm R.A."/>
            <person name="de Bekker C."/>
        </authorList>
    </citation>
    <scope>NUCLEOTIDE SEQUENCE [LARGE SCALE GENOMIC DNA]</scope>
    <source>
        <strain evidence="4 5">EC05</strain>
    </source>
</reference>
<dbReference type="Pfam" id="PF12796">
    <property type="entry name" value="Ank_2"/>
    <property type="match status" value="1"/>
</dbReference>
<dbReference type="EMBL" id="JAACLJ010000003">
    <property type="protein sequence ID" value="KAF4589136.1"/>
    <property type="molecule type" value="Genomic_DNA"/>
</dbReference>
<evidence type="ECO:0000256" key="2">
    <source>
        <dbReference type="PROSITE-ProRule" id="PRU00023"/>
    </source>
</evidence>
<dbReference type="InterPro" id="IPR002110">
    <property type="entry name" value="Ankyrin_rpt"/>
</dbReference>
<keyword evidence="2" id="KW-0040">ANK repeat</keyword>
<dbReference type="Gene3D" id="1.25.40.20">
    <property type="entry name" value="Ankyrin repeat-containing domain"/>
    <property type="match status" value="1"/>
</dbReference>
<protein>
    <submittedName>
        <fullName evidence="4">Ankyrin repeat protein</fullName>
    </submittedName>
</protein>
<dbReference type="PANTHER" id="PTHR10039">
    <property type="entry name" value="AMELOGENIN"/>
    <property type="match status" value="1"/>
</dbReference>
<dbReference type="PROSITE" id="PS50297">
    <property type="entry name" value="ANK_REP_REGION"/>
    <property type="match status" value="1"/>
</dbReference>
<evidence type="ECO:0000259" key="3">
    <source>
        <dbReference type="Pfam" id="PF24883"/>
    </source>
</evidence>
<evidence type="ECO:0000256" key="1">
    <source>
        <dbReference type="ARBA" id="ARBA00022737"/>
    </source>
</evidence>
<keyword evidence="1" id="KW-0677">Repeat</keyword>
<dbReference type="SUPFAM" id="SSF52540">
    <property type="entry name" value="P-loop containing nucleoside triphosphate hydrolases"/>
    <property type="match status" value="1"/>
</dbReference>
<evidence type="ECO:0000313" key="4">
    <source>
        <dbReference type="EMBL" id="KAF4589136.1"/>
    </source>
</evidence>
<dbReference type="InterPro" id="IPR036770">
    <property type="entry name" value="Ankyrin_rpt-contain_sf"/>
</dbReference>